<evidence type="ECO:0000313" key="2">
    <source>
        <dbReference type="EMBL" id="KMT64512.1"/>
    </source>
</evidence>
<evidence type="ECO:0000256" key="1">
    <source>
        <dbReference type="SAM" id="Phobius"/>
    </source>
</evidence>
<organism evidence="2 3">
    <name type="scientific">Catenovulum maritimum</name>
    <dbReference type="NCBI Taxonomy" id="1513271"/>
    <lineage>
        <taxon>Bacteria</taxon>
        <taxon>Pseudomonadati</taxon>
        <taxon>Pseudomonadota</taxon>
        <taxon>Gammaproteobacteria</taxon>
        <taxon>Alteromonadales</taxon>
        <taxon>Alteromonadaceae</taxon>
        <taxon>Catenovulum</taxon>
    </lineage>
</organism>
<keyword evidence="3" id="KW-1185">Reference proteome</keyword>
<dbReference type="AlphaFoldDB" id="A0A0J8GP24"/>
<reference evidence="2 3" key="1">
    <citation type="submission" date="2015-04" db="EMBL/GenBank/DDBJ databases">
        <title>Draft Genome Sequence of the Novel Agar-Digesting Marine Bacterium Q1.</title>
        <authorList>
            <person name="Li Y."/>
            <person name="Li D."/>
            <person name="Chen G."/>
            <person name="Du Z."/>
        </authorList>
    </citation>
    <scope>NUCLEOTIDE SEQUENCE [LARGE SCALE GENOMIC DNA]</scope>
    <source>
        <strain evidence="2 3">Q1</strain>
    </source>
</reference>
<gene>
    <name evidence="2" type="ORF">XM47_13705</name>
</gene>
<accession>A0A0J8GP24</accession>
<comment type="caution">
    <text evidence="2">The sequence shown here is derived from an EMBL/GenBank/DDBJ whole genome shotgun (WGS) entry which is preliminary data.</text>
</comment>
<keyword evidence="1" id="KW-0812">Transmembrane</keyword>
<proteinExistence type="predicted"/>
<dbReference type="EMBL" id="LAZL01000023">
    <property type="protein sequence ID" value="KMT64512.1"/>
    <property type="molecule type" value="Genomic_DNA"/>
</dbReference>
<name>A0A0J8GP24_9ALTE</name>
<evidence type="ECO:0000313" key="3">
    <source>
        <dbReference type="Proteomes" id="UP000037600"/>
    </source>
</evidence>
<keyword evidence="1" id="KW-0472">Membrane</keyword>
<dbReference type="Proteomes" id="UP000037600">
    <property type="component" value="Unassembled WGS sequence"/>
</dbReference>
<keyword evidence="1" id="KW-1133">Transmembrane helix</keyword>
<dbReference type="STRING" id="1513271.XM47_13705"/>
<sequence>MFKPSILILIVAALVSLMGFKAYNQISLFPAELSHWVISFVLLFIISNIFIWSVASKLKSTQI</sequence>
<protein>
    <submittedName>
        <fullName evidence="2">Uncharacterized protein</fullName>
    </submittedName>
</protein>
<feature type="transmembrane region" description="Helical" evidence="1">
    <location>
        <begin position="34"/>
        <end position="55"/>
    </location>
</feature>